<evidence type="ECO:0000313" key="2">
    <source>
        <dbReference type="Proteomes" id="UP000199506"/>
    </source>
</evidence>
<gene>
    <name evidence="1" type="ORF">SAMN05216439_0447</name>
</gene>
<proteinExistence type="predicted"/>
<dbReference type="Proteomes" id="UP000199506">
    <property type="component" value="Unassembled WGS sequence"/>
</dbReference>
<accession>A0A1H7PTN0</accession>
<dbReference type="AlphaFoldDB" id="A0A1H7PTN0"/>
<protein>
    <submittedName>
        <fullName evidence="1">Uncharacterized protein</fullName>
    </submittedName>
</protein>
<organism evidence="1 2">
    <name type="scientific">Methanobrevibacter gottschalkii</name>
    <dbReference type="NCBI Taxonomy" id="190974"/>
    <lineage>
        <taxon>Archaea</taxon>
        <taxon>Methanobacteriati</taxon>
        <taxon>Methanobacteriota</taxon>
        <taxon>Methanomada group</taxon>
        <taxon>Methanobacteria</taxon>
        <taxon>Methanobacteriales</taxon>
        <taxon>Methanobacteriaceae</taxon>
        <taxon>Methanobrevibacter</taxon>
    </lineage>
</organism>
<name>A0A1H7PTN0_9EURY</name>
<reference evidence="1 2" key="1">
    <citation type="submission" date="2016-10" db="EMBL/GenBank/DDBJ databases">
        <authorList>
            <person name="de Groot N.N."/>
        </authorList>
    </citation>
    <scope>NUCLEOTIDE SEQUENCE [LARGE SCALE GENOMIC DNA]</scope>
    <source>
        <strain evidence="1 2">DSM 11978</strain>
    </source>
</reference>
<dbReference type="STRING" id="190974.SAMN05216439_0447"/>
<sequence length="417" mass="46838">MLILLLFLLYNLYKRDNKILIMTLQKKLQINIAMSNYNQRSGSYSSSYDYIFLDNLTSSSYSNYFRSDLKNLKIKTTNGTECQVLYIPAYGSQGVAILARVPVGQISQTTKLLLDVYDTSTTFSSTLSTGNEVLMFDANSDTYSQFFMNYSGLSSNNDSTDGGHFLRARFVPNLEGTSPTDLITTFASGQSLSNNRVTVARFKCIRGNVDFNDNATYHGSTFGNIMMQADGSLTTYGVDTKGTICYWADEEKDYCMFNGAETLVMASSFDAYASGSDGEGNYKQYHRHGRVGTGTSNSSDYLEGFSRNNAGKIYETNYAEIQISPTFYATTDFEDFNYVDLKWLLVFPSPLFAANGIPTITVTKRDKTGIRLYKGSHEYTKAYKGSTLMWDANDEDMDDTGLHIPDKIINHNWDWVF</sequence>
<dbReference type="EMBL" id="FOAK01000016">
    <property type="protein sequence ID" value="SEL38407.1"/>
    <property type="molecule type" value="Genomic_DNA"/>
</dbReference>
<evidence type="ECO:0000313" key="1">
    <source>
        <dbReference type="EMBL" id="SEL38407.1"/>
    </source>
</evidence>